<accession>A0ABQ2KD21</accession>
<organism evidence="5 6">
    <name type="scientific">Agrococcus terreus</name>
    <dbReference type="NCBI Taxonomy" id="574649"/>
    <lineage>
        <taxon>Bacteria</taxon>
        <taxon>Bacillati</taxon>
        <taxon>Actinomycetota</taxon>
        <taxon>Actinomycetes</taxon>
        <taxon>Micrococcales</taxon>
        <taxon>Microbacteriaceae</taxon>
        <taxon>Agrococcus</taxon>
    </lineage>
</organism>
<dbReference type="Gene3D" id="3.40.50.2000">
    <property type="entry name" value="Glycogen Phosphorylase B"/>
    <property type="match status" value="2"/>
</dbReference>
<dbReference type="Pfam" id="PF13579">
    <property type="entry name" value="Glyco_trans_4_4"/>
    <property type="match status" value="1"/>
</dbReference>
<evidence type="ECO:0000256" key="1">
    <source>
        <dbReference type="ARBA" id="ARBA00022676"/>
    </source>
</evidence>
<name>A0ABQ2KD21_9MICO</name>
<proteinExistence type="predicted"/>
<sequence length="449" mass="49089">MRIAAVVHNEVRHDARVLKSASTMKARGHDVRLFGLTAGESESFSLPNGIPVRLEHRDLSDRTPRIVREQLPRGRDSAIWTSFRIQGETVFQAVKAEFVPDIVHIHDHLALAAAGLYKEAFDCPLIWDAHEIYEDLASIEDVRAVVNARIIEQNAGHVDGFVTLNRSIAQFYREQYASLPEAVLVPNAVERVAQTSYDGRLHAAAGVEPGQKILLFQGGFSPHRGIPNLLEAAALLDEQWTVVFMGWGKLEEEIRAVAEETSSRPAGRPRVAIVPGAPQDELLSWTAGAALGAIPYENTGLNHLYCSPNKLWEYPAAGVPILATDMPEMKHKIETHGIGFTVGRELDPREIAAKVNALTDDELATLALNCGSFADVDNWQRYESRLEGLYAKLAGPPTLDEPRRAHDAAVPTAGDGRGAPEDLPGDSPAREEGLLQRVSAGIARLFTGK</sequence>
<dbReference type="PANTHER" id="PTHR12526:SF600">
    <property type="entry name" value="GLYCOSYL TRANSFERASE GROUP 1"/>
    <property type="match status" value="1"/>
</dbReference>
<keyword evidence="2" id="KW-0808">Transferase</keyword>
<dbReference type="PANTHER" id="PTHR12526">
    <property type="entry name" value="GLYCOSYLTRANSFERASE"/>
    <property type="match status" value="1"/>
</dbReference>
<evidence type="ECO:0000256" key="3">
    <source>
        <dbReference type="SAM" id="MobiDB-lite"/>
    </source>
</evidence>
<keyword evidence="1" id="KW-0328">Glycosyltransferase</keyword>
<dbReference type="Pfam" id="PF13692">
    <property type="entry name" value="Glyco_trans_1_4"/>
    <property type="match status" value="1"/>
</dbReference>
<protein>
    <recommendedName>
        <fullName evidence="4">Glycosyltransferase subfamily 4-like N-terminal domain-containing protein</fullName>
    </recommendedName>
</protein>
<dbReference type="SUPFAM" id="SSF53756">
    <property type="entry name" value="UDP-Glycosyltransferase/glycogen phosphorylase"/>
    <property type="match status" value="1"/>
</dbReference>
<reference evidence="6" key="1">
    <citation type="journal article" date="2019" name="Int. J. Syst. Evol. Microbiol.">
        <title>The Global Catalogue of Microorganisms (GCM) 10K type strain sequencing project: providing services to taxonomists for standard genome sequencing and annotation.</title>
        <authorList>
            <consortium name="The Broad Institute Genomics Platform"/>
            <consortium name="The Broad Institute Genome Sequencing Center for Infectious Disease"/>
            <person name="Wu L."/>
            <person name="Ma J."/>
        </authorList>
    </citation>
    <scope>NUCLEOTIDE SEQUENCE [LARGE SCALE GENOMIC DNA]</scope>
    <source>
        <strain evidence="6">CGMCC 1.6960</strain>
    </source>
</reference>
<evidence type="ECO:0000313" key="5">
    <source>
        <dbReference type="EMBL" id="GGN79892.1"/>
    </source>
</evidence>
<dbReference type="InterPro" id="IPR028098">
    <property type="entry name" value="Glyco_trans_4-like_N"/>
</dbReference>
<keyword evidence="6" id="KW-1185">Reference proteome</keyword>
<feature type="region of interest" description="Disordered" evidence="3">
    <location>
        <begin position="395"/>
        <end position="433"/>
    </location>
</feature>
<evidence type="ECO:0000313" key="6">
    <source>
        <dbReference type="Proteomes" id="UP000626982"/>
    </source>
</evidence>
<gene>
    <name evidence="5" type="ORF">GCM10010968_07230</name>
</gene>
<dbReference type="EMBL" id="BMLM01000001">
    <property type="protein sequence ID" value="GGN79892.1"/>
    <property type="molecule type" value="Genomic_DNA"/>
</dbReference>
<evidence type="ECO:0000259" key="4">
    <source>
        <dbReference type="Pfam" id="PF13579"/>
    </source>
</evidence>
<evidence type="ECO:0000256" key="2">
    <source>
        <dbReference type="ARBA" id="ARBA00022679"/>
    </source>
</evidence>
<dbReference type="Proteomes" id="UP000626982">
    <property type="component" value="Unassembled WGS sequence"/>
</dbReference>
<feature type="domain" description="Glycosyltransferase subfamily 4-like N-terminal" evidence="4">
    <location>
        <begin position="16"/>
        <end position="187"/>
    </location>
</feature>
<comment type="caution">
    <text evidence="5">The sequence shown here is derived from an EMBL/GenBank/DDBJ whole genome shotgun (WGS) entry which is preliminary data.</text>
</comment>